<dbReference type="AlphaFoldDB" id="A0A0F0KDW9"/>
<evidence type="ECO:0000313" key="2">
    <source>
        <dbReference type="Proteomes" id="UP000033572"/>
    </source>
</evidence>
<accession>A0A0F0KDW9</accession>
<dbReference type="SUPFAM" id="SSF56214">
    <property type="entry name" value="4'-phosphopantetheinyl transferase"/>
    <property type="match status" value="1"/>
</dbReference>
<dbReference type="KEGG" id="mfol:DXT68_03735"/>
<dbReference type="PATRIC" id="fig|104336.4.peg.2430"/>
<dbReference type="GO" id="GO:0000287">
    <property type="term" value="F:magnesium ion binding"/>
    <property type="evidence" value="ECO:0007669"/>
    <property type="project" value="InterPro"/>
</dbReference>
<evidence type="ECO:0008006" key="3">
    <source>
        <dbReference type="Google" id="ProtNLM"/>
    </source>
</evidence>
<keyword evidence="2" id="KW-1185">Reference proteome</keyword>
<dbReference type="RefSeq" id="WP_052677779.1">
    <property type="nucleotide sequence ID" value="NZ_CP031425.1"/>
</dbReference>
<proteinExistence type="predicted"/>
<dbReference type="Proteomes" id="UP000033572">
    <property type="component" value="Unassembled WGS sequence"/>
</dbReference>
<dbReference type="GeneID" id="94443491"/>
<sequence>MGELTWQGVTVAWTTPSRLEGFDSTDVLAMGRGQHDRLLPLDGAKRQGFLAGRALIRDLLRRDDGERVVTLDSTCGRCGAPHGRPRAPGLSLSVSHGDDLVAVAVGPASASLGVDVEPLAHAGRLAEIATLFPADAPDLAAWTRIEAAVKADGRGFAIDPAEVTLRVRSDASAPGVWSTVLPDRSDPIDVVTLAGPPGHVLSLAIGSPR</sequence>
<dbReference type="Gene3D" id="3.90.470.20">
    <property type="entry name" value="4'-phosphopantetheinyl transferase domain"/>
    <property type="match status" value="1"/>
</dbReference>
<dbReference type="EMBL" id="JYIU01000045">
    <property type="protein sequence ID" value="KJL19107.1"/>
    <property type="molecule type" value="Genomic_DNA"/>
</dbReference>
<organism evidence="1 2">
    <name type="scientific">Microbacterium foliorum</name>
    <dbReference type="NCBI Taxonomy" id="104336"/>
    <lineage>
        <taxon>Bacteria</taxon>
        <taxon>Bacillati</taxon>
        <taxon>Actinomycetota</taxon>
        <taxon>Actinomycetes</taxon>
        <taxon>Micrococcales</taxon>
        <taxon>Microbacteriaceae</taxon>
        <taxon>Microbacterium</taxon>
    </lineage>
</organism>
<dbReference type="GO" id="GO:0008897">
    <property type="term" value="F:holo-[acyl-carrier-protein] synthase activity"/>
    <property type="evidence" value="ECO:0007669"/>
    <property type="project" value="InterPro"/>
</dbReference>
<comment type="caution">
    <text evidence="1">The sequence shown here is derived from an EMBL/GenBank/DDBJ whole genome shotgun (WGS) entry which is preliminary data.</text>
</comment>
<protein>
    <recommendedName>
        <fullName evidence="3">4-phosphopantetheinyl transferase</fullName>
    </recommendedName>
</protein>
<name>A0A0F0KDW9_9MICO</name>
<dbReference type="InterPro" id="IPR037143">
    <property type="entry name" value="4-PPantetheinyl_Trfase_dom_sf"/>
</dbReference>
<evidence type="ECO:0000313" key="1">
    <source>
        <dbReference type="EMBL" id="KJL19107.1"/>
    </source>
</evidence>
<gene>
    <name evidence="1" type="ORF">RN50_02386</name>
</gene>
<reference evidence="1 2" key="1">
    <citation type="submission" date="2015-02" db="EMBL/GenBank/DDBJ databases">
        <title>Draft genome sequences of ten Microbacterium spp. with emphasis on heavy metal contaminated environments.</title>
        <authorList>
            <person name="Corretto E."/>
        </authorList>
    </citation>
    <scope>NUCLEOTIDE SEQUENCE [LARGE SCALE GENOMIC DNA]</scope>
    <source>
        <strain evidence="1 2">DSM 12966</strain>
    </source>
</reference>